<dbReference type="KEGG" id="pay:PAU_00334"/>
<sequence length="60" mass="6814">MLKTQRNKLIKISCENSTSTTCTEISVKDLCITSDIDVKTTRHHRQAIAAQTFGLYHSFQ</sequence>
<organism evidence="1 2">
    <name type="scientific">Photorhabdus asymbiotica subsp. asymbiotica (strain ATCC 43949 / 3105-77)</name>
    <name type="common">Xenorhabdus luminescens (strain 2)</name>
    <dbReference type="NCBI Taxonomy" id="553480"/>
    <lineage>
        <taxon>Bacteria</taxon>
        <taxon>Pseudomonadati</taxon>
        <taxon>Pseudomonadota</taxon>
        <taxon>Gammaproteobacteria</taxon>
        <taxon>Enterobacterales</taxon>
        <taxon>Morganellaceae</taxon>
        <taxon>Photorhabdus</taxon>
    </lineage>
</organism>
<name>C7BI69_PHOAA</name>
<evidence type="ECO:0000313" key="1">
    <source>
        <dbReference type="EMBL" id="CAQ82427.1"/>
    </source>
</evidence>
<gene>
    <name evidence="1" type="ordered locus">PAU_00334</name>
</gene>
<dbReference type="AlphaFoldDB" id="C7BI69"/>
<proteinExistence type="predicted"/>
<evidence type="ECO:0000313" key="2">
    <source>
        <dbReference type="Proteomes" id="UP000002747"/>
    </source>
</evidence>
<dbReference type="EMBL" id="FM162591">
    <property type="protein sequence ID" value="CAQ82427.1"/>
    <property type="molecule type" value="Genomic_DNA"/>
</dbReference>
<reference evidence="1 2" key="1">
    <citation type="journal article" date="2009" name="BMC Genomics">
        <title>Comparative genomics of the emerging human pathogen Photorhabdus asymbiotica with the insect pathogen Photorhabdus luminescens.</title>
        <authorList>
            <person name="Wilkinson P."/>
            <person name="Waterfield N.R."/>
            <person name="Crossman L."/>
            <person name="Corton C."/>
            <person name="Sanchez-Contreras M."/>
            <person name="Vlisidou I."/>
            <person name="Barron A."/>
            <person name="Bignell A."/>
            <person name="Clark L."/>
            <person name="Ormond D."/>
            <person name="Mayho M."/>
            <person name="Bason N."/>
            <person name="Smith F."/>
            <person name="Simmonds M."/>
            <person name="Churcher C."/>
            <person name="Harris D."/>
            <person name="Thompson N.R."/>
            <person name="Quail M."/>
            <person name="Parkhill J."/>
            <person name="ffrench-Constant R.H."/>
        </authorList>
    </citation>
    <scope>NUCLEOTIDE SEQUENCE [LARGE SCALE GENOMIC DNA]</scope>
    <source>
        <strain evidence="2">ATCC 43949 / 3105-77</strain>
    </source>
</reference>
<dbReference type="STRING" id="291112.PAU_00334"/>
<dbReference type="Proteomes" id="UP000002747">
    <property type="component" value="Chromosome"/>
</dbReference>
<accession>C7BI69</accession>
<protein>
    <submittedName>
        <fullName evidence="1">Uncharacterized protein</fullName>
    </submittedName>
</protein>